<keyword evidence="6" id="KW-1185">Reference proteome</keyword>
<dbReference type="SUPFAM" id="SSF74924">
    <property type="entry name" value="Cap-Gly domain"/>
    <property type="match status" value="1"/>
</dbReference>
<dbReference type="PROSITE" id="PS00845">
    <property type="entry name" value="CAP_GLY_1"/>
    <property type="match status" value="1"/>
</dbReference>
<dbReference type="OrthoDB" id="5295208at2759"/>
<dbReference type="GO" id="GO:0051010">
    <property type="term" value="F:microtubule plus-end binding"/>
    <property type="evidence" value="ECO:0007669"/>
    <property type="project" value="TreeGrafter"/>
</dbReference>
<keyword evidence="2" id="KW-0963">Cytoplasm</keyword>
<dbReference type="OMA" id="DQYEQRT"/>
<reference evidence="7" key="1">
    <citation type="submission" date="2025-08" db="UniProtKB">
        <authorList>
            <consortium name="RefSeq"/>
        </authorList>
    </citation>
    <scope>IDENTIFICATION</scope>
    <source>
        <strain evidence="7">15085-1641.00</strain>
        <tissue evidence="7">Whole body</tissue>
    </source>
</reference>
<dbReference type="Pfam" id="PF01302">
    <property type="entry name" value="CAP_GLY"/>
    <property type="match status" value="1"/>
</dbReference>
<dbReference type="PANTHER" id="PTHR18916">
    <property type="entry name" value="DYNACTIN 1-RELATED MICROTUBULE-BINDING"/>
    <property type="match status" value="1"/>
</dbReference>
<dbReference type="InterPro" id="IPR029071">
    <property type="entry name" value="Ubiquitin-like_domsf"/>
</dbReference>
<dbReference type="InterPro" id="IPR045172">
    <property type="entry name" value="TBCB_Ubl"/>
</dbReference>
<dbReference type="Proteomes" id="UP000504633">
    <property type="component" value="Unplaced"/>
</dbReference>
<sequence>MSEILQMNNSDSAFIIANVSNSHNDAVAFEMKFAKDLTISQLKSKLEILTGGSAGTMKVELYKGDTLVTTLSNNDAKLGFYANCDGLRLHVIDSFVNFTFDTETVEKFELTKDQYEQRTDSVRNFLKQNRLGKYNEEEMRQMEIKRREQAEEMQKRADLCVVGSRCQVTVAGNPTRRGVVMYNGQLEGKNGIFIGVQYDEPLGKNNGSVGGKSYFVCPPNYGGFVSPLSVEVGDFPPETFDLDDEL</sequence>
<dbReference type="GO" id="GO:0005938">
    <property type="term" value="C:cell cortex"/>
    <property type="evidence" value="ECO:0007669"/>
    <property type="project" value="TreeGrafter"/>
</dbReference>
<name>A0A6J1M4V3_DROHY</name>
<gene>
    <name evidence="7" type="primary">LOC111600128</name>
</gene>
<evidence type="ECO:0000313" key="6">
    <source>
        <dbReference type="Proteomes" id="UP000504633"/>
    </source>
</evidence>
<evidence type="ECO:0000256" key="3">
    <source>
        <dbReference type="ARBA" id="ARBA00023186"/>
    </source>
</evidence>
<organism evidence="6 7">
    <name type="scientific">Drosophila hydei</name>
    <name type="common">Fruit fly</name>
    <dbReference type="NCBI Taxonomy" id="7224"/>
    <lineage>
        <taxon>Eukaryota</taxon>
        <taxon>Metazoa</taxon>
        <taxon>Ecdysozoa</taxon>
        <taxon>Arthropoda</taxon>
        <taxon>Hexapoda</taxon>
        <taxon>Insecta</taxon>
        <taxon>Pterygota</taxon>
        <taxon>Neoptera</taxon>
        <taxon>Endopterygota</taxon>
        <taxon>Diptera</taxon>
        <taxon>Brachycera</taxon>
        <taxon>Muscomorpha</taxon>
        <taxon>Ephydroidea</taxon>
        <taxon>Drosophilidae</taxon>
        <taxon>Drosophila</taxon>
    </lineage>
</organism>
<dbReference type="InterPro" id="IPR000626">
    <property type="entry name" value="Ubiquitin-like_dom"/>
</dbReference>
<dbReference type="CTD" id="1155"/>
<dbReference type="AlphaFoldDB" id="A0A6J1M4V3"/>
<evidence type="ECO:0000313" key="7">
    <source>
        <dbReference type="RefSeq" id="XP_023171860.1"/>
    </source>
</evidence>
<dbReference type="RefSeq" id="XP_023171860.1">
    <property type="nucleotide sequence ID" value="XM_023316092.2"/>
</dbReference>
<dbReference type="GO" id="GO:0007021">
    <property type="term" value="P:tubulin complex assembly"/>
    <property type="evidence" value="ECO:0007669"/>
    <property type="project" value="InterPro"/>
</dbReference>
<dbReference type="PROSITE" id="PS50245">
    <property type="entry name" value="CAP_GLY_2"/>
    <property type="match status" value="1"/>
</dbReference>
<comment type="similarity">
    <text evidence="4">Belongs to the TBCB family.</text>
</comment>
<proteinExistence type="inferred from homology"/>
<dbReference type="GO" id="GO:0043014">
    <property type="term" value="F:alpha-tubulin binding"/>
    <property type="evidence" value="ECO:0007669"/>
    <property type="project" value="InterPro"/>
</dbReference>
<dbReference type="FunFam" id="2.30.30.190:FF:000013">
    <property type="entry name" value="Tubulin-folding cofactor B"/>
    <property type="match status" value="1"/>
</dbReference>
<dbReference type="KEGG" id="dhe:111600128"/>
<dbReference type="SMART" id="SM01052">
    <property type="entry name" value="CAP_GLY"/>
    <property type="match status" value="1"/>
</dbReference>
<dbReference type="GeneID" id="111600128"/>
<dbReference type="GO" id="GO:0035371">
    <property type="term" value="C:microtubule plus-end"/>
    <property type="evidence" value="ECO:0007669"/>
    <property type="project" value="TreeGrafter"/>
</dbReference>
<evidence type="ECO:0000259" key="5">
    <source>
        <dbReference type="PROSITE" id="PS50245"/>
    </source>
</evidence>
<dbReference type="InterPro" id="IPR036859">
    <property type="entry name" value="CAP-Gly_dom_sf"/>
</dbReference>
<protein>
    <submittedName>
        <fullName evidence="7">Tubulin-folding cofactor B</fullName>
    </submittedName>
</protein>
<feature type="domain" description="CAP-Gly" evidence="5">
    <location>
        <begin position="184"/>
        <end position="226"/>
    </location>
</feature>
<dbReference type="Gene3D" id="3.10.20.90">
    <property type="entry name" value="Phosphatidylinositol 3-kinase Catalytic Subunit, Chain A, domain 1"/>
    <property type="match status" value="1"/>
</dbReference>
<dbReference type="GO" id="GO:0005634">
    <property type="term" value="C:nucleus"/>
    <property type="evidence" value="ECO:0007669"/>
    <property type="project" value="TreeGrafter"/>
</dbReference>
<dbReference type="Gene3D" id="2.30.30.190">
    <property type="entry name" value="CAP Gly-rich-like domain"/>
    <property type="match status" value="1"/>
</dbReference>
<evidence type="ECO:0000256" key="4">
    <source>
        <dbReference type="ARBA" id="ARBA00025779"/>
    </source>
</evidence>
<dbReference type="PANTHER" id="PTHR18916:SF85">
    <property type="entry name" value="TUBULIN-FOLDING COFACTOR B"/>
    <property type="match status" value="1"/>
</dbReference>
<dbReference type="Pfam" id="PF14560">
    <property type="entry name" value="Ubiquitin_2"/>
    <property type="match status" value="1"/>
</dbReference>
<dbReference type="GO" id="GO:0007023">
    <property type="term" value="P:post-chaperonin tubulin folding pathway"/>
    <property type="evidence" value="ECO:0007669"/>
    <property type="project" value="InterPro"/>
</dbReference>
<evidence type="ECO:0000256" key="2">
    <source>
        <dbReference type="ARBA" id="ARBA00022490"/>
    </source>
</evidence>
<keyword evidence="3" id="KW-0143">Chaperone</keyword>
<dbReference type="GO" id="GO:0031122">
    <property type="term" value="P:cytoplasmic microtubule organization"/>
    <property type="evidence" value="ECO:0007669"/>
    <property type="project" value="TreeGrafter"/>
</dbReference>
<dbReference type="CDD" id="cd01789">
    <property type="entry name" value="Ubl_TBCB"/>
    <property type="match status" value="1"/>
</dbReference>
<accession>A0A6J1M4V3</accession>
<comment type="subcellular location">
    <subcellularLocation>
        <location evidence="1">Cytoplasm</location>
    </subcellularLocation>
</comment>
<dbReference type="GO" id="GO:0005829">
    <property type="term" value="C:cytosol"/>
    <property type="evidence" value="ECO:0007669"/>
    <property type="project" value="UniProtKB-ARBA"/>
</dbReference>
<evidence type="ECO:0000256" key="1">
    <source>
        <dbReference type="ARBA" id="ARBA00004496"/>
    </source>
</evidence>
<dbReference type="SUPFAM" id="SSF54236">
    <property type="entry name" value="Ubiquitin-like"/>
    <property type="match status" value="1"/>
</dbReference>
<dbReference type="InterPro" id="IPR000938">
    <property type="entry name" value="CAP-Gly_domain"/>
</dbReference>